<gene>
    <name evidence="2" type="ORF">CKO43_17465</name>
</gene>
<organism evidence="2 3">
    <name type="scientific">Rubrivivax gelatinosus</name>
    <name type="common">Rhodocyclus gelatinosus</name>
    <name type="synonym">Rhodopseudomonas gelatinosa</name>
    <dbReference type="NCBI Taxonomy" id="28068"/>
    <lineage>
        <taxon>Bacteria</taxon>
        <taxon>Pseudomonadati</taxon>
        <taxon>Pseudomonadota</taxon>
        <taxon>Betaproteobacteria</taxon>
        <taxon>Burkholderiales</taxon>
        <taxon>Sphaerotilaceae</taxon>
        <taxon>Rubrivivax</taxon>
    </lineage>
</organism>
<feature type="signal peptide" evidence="1">
    <location>
        <begin position="1"/>
        <end position="27"/>
    </location>
</feature>
<accession>A0ABS1DWY0</accession>
<dbReference type="InterPro" id="IPR029151">
    <property type="entry name" value="Sensor-like_sf"/>
</dbReference>
<evidence type="ECO:0000313" key="3">
    <source>
        <dbReference type="Proteomes" id="UP001041814"/>
    </source>
</evidence>
<feature type="chain" id="PRO_5046542660" description="Cache domain-containing protein" evidence="1">
    <location>
        <begin position="28"/>
        <end position="184"/>
    </location>
</feature>
<evidence type="ECO:0000256" key="1">
    <source>
        <dbReference type="SAM" id="SignalP"/>
    </source>
</evidence>
<keyword evidence="1" id="KW-0732">Signal</keyword>
<dbReference type="RefSeq" id="WP_200379395.1">
    <property type="nucleotide sequence ID" value="NZ_NRRU01000072.1"/>
</dbReference>
<evidence type="ECO:0008006" key="4">
    <source>
        <dbReference type="Google" id="ProtNLM"/>
    </source>
</evidence>
<keyword evidence="3" id="KW-1185">Reference proteome</keyword>
<comment type="caution">
    <text evidence="2">The sequence shown here is derived from an EMBL/GenBank/DDBJ whole genome shotgun (WGS) entry which is preliminary data.</text>
</comment>
<sequence>MKNTRPSRRLVLACVALLTMFSGMASAADLPADVQAKVERAKKRLVEMAADPAVVAAVREANGRDNGGMNNGKWVDLPDTDPAVKAMLSSKVSLQIGKWEQADPSINKILLRDQKGNIVAGSTKPLIYNNAARPVFANPIKGQVWSAGEIKPDTTTQIPSVHVAAPVMDAGKPIGVLQAGVTAN</sequence>
<proteinExistence type="predicted"/>
<reference evidence="2" key="1">
    <citation type="submission" date="2017-08" db="EMBL/GenBank/DDBJ databases">
        <authorList>
            <person name="Imhoff J.F."/>
            <person name="Rahn T."/>
            <person name="Kuenzel S."/>
            <person name="Neulinger S.C."/>
        </authorList>
    </citation>
    <scope>NUCLEOTIDE SEQUENCE</scope>
    <source>
        <strain evidence="2">IM 151</strain>
    </source>
</reference>
<name>A0ABS1DWY0_RUBGE</name>
<reference evidence="2" key="2">
    <citation type="journal article" date="2020" name="Microorganisms">
        <title>Osmotic Adaptation and Compatible Solute Biosynthesis of Phototrophic Bacteria as Revealed from Genome Analyses.</title>
        <authorList>
            <person name="Imhoff J.F."/>
            <person name="Rahn T."/>
            <person name="Kunzel S."/>
            <person name="Keller A."/>
            <person name="Neulinger S.C."/>
        </authorList>
    </citation>
    <scope>NUCLEOTIDE SEQUENCE</scope>
    <source>
        <strain evidence="2">IM 151</strain>
    </source>
</reference>
<protein>
    <recommendedName>
        <fullName evidence="4">Cache domain-containing protein</fullName>
    </recommendedName>
</protein>
<dbReference type="Proteomes" id="UP001041814">
    <property type="component" value="Unassembled WGS sequence"/>
</dbReference>
<dbReference type="Gene3D" id="3.30.450.20">
    <property type="entry name" value="PAS domain"/>
    <property type="match status" value="1"/>
</dbReference>
<evidence type="ECO:0000313" key="2">
    <source>
        <dbReference type="EMBL" id="MBK1714561.1"/>
    </source>
</evidence>
<dbReference type="PROSITE" id="PS51318">
    <property type="entry name" value="TAT"/>
    <property type="match status" value="1"/>
</dbReference>
<dbReference type="SUPFAM" id="SSF103190">
    <property type="entry name" value="Sensory domain-like"/>
    <property type="match status" value="1"/>
</dbReference>
<dbReference type="EMBL" id="NRRU01000072">
    <property type="protein sequence ID" value="MBK1714561.1"/>
    <property type="molecule type" value="Genomic_DNA"/>
</dbReference>
<dbReference type="InterPro" id="IPR006311">
    <property type="entry name" value="TAT_signal"/>
</dbReference>